<dbReference type="PROSITE" id="PS00648">
    <property type="entry name" value="RIBONUCLEASE_P"/>
    <property type="match status" value="1"/>
</dbReference>
<evidence type="ECO:0000256" key="5">
    <source>
        <dbReference type="ARBA" id="ARBA00022801"/>
    </source>
</evidence>
<dbReference type="GO" id="GO:0004526">
    <property type="term" value="F:ribonuclease P activity"/>
    <property type="evidence" value="ECO:0007669"/>
    <property type="project" value="UniProtKB-EC"/>
</dbReference>
<dbReference type="AlphaFoldDB" id="A0A1J5S7N6"/>
<evidence type="ECO:0000256" key="3">
    <source>
        <dbReference type="ARBA" id="ARBA00022722"/>
    </source>
</evidence>
<dbReference type="NCBIfam" id="TIGR00188">
    <property type="entry name" value="rnpA"/>
    <property type="match status" value="1"/>
</dbReference>
<evidence type="ECO:0000256" key="1">
    <source>
        <dbReference type="ARBA" id="ARBA00002663"/>
    </source>
</evidence>
<keyword evidence="6" id="KW-0694">RNA-binding</keyword>
<keyword evidence="5 7" id="KW-0378">Hydrolase</keyword>
<dbReference type="InterPro" id="IPR000100">
    <property type="entry name" value="RNase_P"/>
</dbReference>
<dbReference type="Pfam" id="PF00825">
    <property type="entry name" value="Ribonuclease_P"/>
    <property type="match status" value="1"/>
</dbReference>
<dbReference type="EC" id="3.1.26.5" evidence="7"/>
<proteinExistence type="inferred from homology"/>
<dbReference type="GO" id="GO:0042781">
    <property type="term" value="F:3'-tRNA processing endoribonuclease activity"/>
    <property type="evidence" value="ECO:0007669"/>
    <property type="project" value="TreeGrafter"/>
</dbReference>
<evidence type="ECO:0000256" key="6">
    <source>
        <dbReference type="ARBA" id="ARBA00022884"/>
    </source>
</evidence>
<reference evidence="7" key="1">
    <citation type="submission" date="2016-10" db="EMBL/GenBank/DDBJ databases">
        <title>Sequence of Gallionella enrichment culture.</title>
        <authorList>
            <person name="Poehlein A."/>
            <person name="Muehling M."/>
            <person name="Daniel R."/>
        </authorList>
    </citation>
    <scope>NUCLEOTIDE SEQUENCE</scope>
</reference>
<sequence length="135" mass="15083">MRYRPEQHLRRQSDIRTVRERGRRLDCGAFTLWWLARDPAPQTAPPAAGAGPLGPRVCVVASTAAVGKAHRRNLAKRRLRELFRLHQGRIDPSLDLLLVSRSAVASVEFAGLERRFLQAVDRLPSPSHGRAPAHS</sequence>
<dbReference type="GO" id="GO:0030677">
    <property type="term" value="C:ribonuclease P complex"/>
    <property type="evidence" value="ECO:0007669"/>
    <property type="project" value="TreeGrafter"/>
</dbReference>
<dbReference type="InterPro" id="IPR020568">
    <property type="entry name" value="Ribosomal_Su5_D2-typ_SF"/>
</dbReference>
<dbReference type="SUPFAM" id="SSF54211">
    <property type="entry name" value="Ribosomal protein S5 domain 2-like"/>
    <property type="match status" value="1"/>
</dbReference>
<dbReference type="InterPro" id="IPR014721">
    <property type="entry name" value="Ribsml_uS5_D2-typ_fold_subgr"/>
</dbReference>
<evidence type="ECO:0000256" key="2">
    <source>
        <dbReference type="ARBA" id="ARBA00022694"/>
    </source>
</evidence>
<evidence type="ECO:0000313" key="7">
    <source>
        <dbReference type="EMBL" id="OIR04319.1"/>
    </source>
</evidence>
<keyword evidence="4" id="KW-0255">Endonuclease</keyword>
<comment type="caution">
    <text evidence="7">The sequence shown here is derived from an EMBL/GenBank/DDBJ whole genome shotgun (WGS) entry which is preliminary data.</text>
</comment>
<dbReference type="PANTHER" id="PTHR33992">
    <property type="entry name" value="RIBONUCLEASE P PROTEIN COMPONENT"/>
    <property type="match status" value="1"/>
</dbReference>
<organism evidence="7">
    <name type="scientific">mine drainage metagenome</name>
    <dbReference type="NCBI Taxonomy" id="410659"/>
    <lineage>
        <taxon>unclassified sequences</taxon>
        <taxon>metagenomes</taxon>
        <taxon>ecological metagenomes</taxon>
    </lineage>
</organism>
<evidence type="ECO:0000256" key="4">
    <source>
        <dbReference type="ARBA" id="ARBA00022759"/>
    </source>
</evidence>
<dbReference type="PANTHER" id="PTHR33992:SF1">
    <property type="entry name" value="RIBONUCLEASE P PROTEIN COMPONENT"/>
    <property type="match status" value="1"/>
</dbReference>
<keyword evidence="2" id="KW-0819">tRNA processing</keyword>
<accession>A0A1J5S7N6</accession>
<dbReference type="GO" id="GO:0000049">
    <property type="term" value="F:tRNA binding"/>
    <property type="evidence" value="ECO:0007669"/>
    <property type="project" value="InterPro"/>
</dbReference>
<dbReference type="InterPro" id="IPR020539">
    <property type="entry name" value="RNase_P_CS"/>
</dbReference>
<dbReference type="Gene3D" id="3.30.230.10">
    <property type="match status" value="1"/>
</dbReference>
<comment type="function">
    <text evidence="1">RNaseP catalyzes the removal of the 5'-leader sequence from pre-tRNA to produce the mature 5'-terminus. It can also cleave other RNA substrates such as 4.5S RNA. The protein component plays an auxiliary but essential role in vivo by binding to the 5'-leader sequence and broadening the substrate specificity of the ribozyme.</text>
</comment>
<dbReference type="EMBL" id="MLJW01000058">
    <property type="protein sequence ID" value="OIR04319.1"/>
    <property type="molecule type" value="Genomic_DNA"/>
</dbReference>
<keyword evidence="3" id="KW-0540">Nuclease</keyword>
<dbReference type="HAMAP" id="MF_00227">
    <property type="entry name" value="RNase_P"/>
    <property type="match status" value="1"/>
</dbReference>
<name>A0A1J5S7N6_9ZZZZ</name>
<protein>
    <submittedName>
        <fullName evidence="7">Ribonuclease P protein component</fullName>
        <ecNumber evidence="7">3.1.26.5</ecNumber>
    </submittedName>
</protein>
<gene>
    <name evidence="7" type="primary">rnpA_1</name>
    <name evidence="7" type="ORF">GALL_135190</name>
</gene>